<dbReference type="InterPro" id="IPR057984">
    <property type="entry name" value="PATROL1_C"/>
</dbReference>
<protein>
    <recommendedName>
        <fullName evidence="1">PATROL1-like C-terminal domain-containing protein</fullName>
    </recommendedName>
</protein>
<dbReference type="PANTHER" id="PTHR31280:SF2">
    <property type="entry name" value="PROTEIN UNC-13 HOMOLOG"/>
    <property type="match status" value="1"/>
</dbReference>
<gene>
    <name evidence="2" type="ORF">Ctob_005219</name>
</gene>
<dbReference type="AlphaFoldDB" id="A0A0M0JQ04"/>
<evidence type="ECO:0000259" key="1">
    <source>
        <dbReference type="Pfam" id="PF25761"/>
    </source>
</evidence>
<dbReference type="PANTHER" id="PTHR31280">
    <property type="entry name" value="PROTEIN UNC-13 HOMOLOG"/>
    <property type="match status" value="1"/>
</dbReference>
<dbReference type="Proteomes" id="UP000037460">
    <property type="component" value="Unassembled WGS sequence"/>
</dbReference>
<dbReference type="OrthoDB" id="10671290at2759"/>
<organism evidence="2 3">
    <name type="scientific">Chrysochromulina tobinii</name>
    <dbReference type="NCBI Taxonomy" id="1460289"/>
    <lineage>
        <taxon>Eukaryota</taxon>
        <taxon>Haptista</taxon>
        <taxon>Haptophyta</taxon>
        <taxon>Prymnesiophyceae</taxon>
        <taxon>Prymnesiales</taxon>
        <taxon>Chrysochromulinaceae</taxon>
        <taxon>Chrysochromulina</taxon>
    </lineage>
</organism>
<sequence length="180" mass="19549">MTLRQLCLRLNNCEWAAEQLLALASRLRAGVPALGRLPGRAVEQCEQSCRDLLYYIAAKVVYYELEPALVTALYLPRPEEARLSGLLGLLTPRLAEMCKLAAPRWTQGLLEGVLSTLAIAIAAVIELPDRHFEPHHKALLEEDVNLLGAAFLKATGGALEEPIVRAALSVIRATGDEATG</sequence>
<name>A0A0M0JQ04_9EUKA</name>
<evidence type="ECO:0000313" key="3">
    <source>
        <dbReference type="Proteomes" id="UP000037460"/>
    </source>
</evidence>
<dbReference type="Pfam" id="PF25761">
    <property type="entry name" value="TPR_PATROL1"/>
    <property type="match status" value="1"/>
</dbReference>
<keyword evidence="3" id="KW-1185">Reference proteome</keyword>
<accession>A0A0M0JQ04</accession>
<dbReference type="InterPro" id="IPR008528">
    <property type="entry name" value="unc-13_homologue"/>
</dbReference>
<proteinExistence type="predicted"/>
<dbReference type="EMBL" id="JWZX01002530">
    <property type="protein sequence ID" value="KOO28671.1"/>
    <property type="molecule type" value="Genomic_DNA"/>
</dbReference>
<evidence type="ECO:0000313" key="2">
    <source>
        <dbReference type="EMBL" id="KOO28671.1"/>
    </source>
</evidence>
<comment type="caution">
    <text evidence="2">The sequence shown here is derived from an EMBL/GenBank/DDBJ whole genome shotgun (WGS) entry which is preliminary data.</text>
</comment>
<reference evidence="3" key="1">
    <citation type="journal article" date="2015" name="PLoS Genet.">
        <title>Genome Sequence and Transcriptome Analyses of Chrysochromulina tobin: Metabolic Tools for Enhanced Algal Fitness in the Prominent Order Prymnesiales (Haptophyceae).</title>
        <authorList>
            <person name="Hovde B.T."/>
            <person name="Deodato C.R."/>
            <person name="Hunsperger H.M."/>
            <person name="Ryken S.A."/>
            <person name="Yost W."/>
            <person name="Jha R.K."/>
            <person name="Patterson J."/>
            <person name="Monnat R.J. Jr."/>
            <person name="Barlow S.B."/>
            <person name="Starkenburg S.R."/>
            <person name="Cattolico R.A."/>
        </authorList>
    </citation>
    <scope>NUCLEOTIDE SEQUENCE</scope>
    <source>
        <strain evidence="3">CCMP291</strain>
    </source>
</reference>
<feature type="domain" description="PATROL1-like C-terminal" evidence="1">
    <location>
        <begin position="40"/>
        <end position="167"/>
    </location>
</feature>